<evidence type="ECO:0000313" key="3">
    <source>
        <dbReference type="EMBL" id="SFP02255.1"/>
    </source>
</evidence>
<dbReference type="Proteomes" id="UP000023842">
    <property type="component" value="Unassembled WGS sequence"/>
</dbReference>
<dbReference type="AlphaFoldDB" id="A0A1I5LYA6"/>
<keyword evidence="1" id="KW-0812">Transmembrane</keyword>
<sequence>MDSATLLWGLLFGSIGLGFVIYGRRQSKPVPFLCGLGLMGFPYLVDGTLWLLVIGLSLIAIAYFVRT</sequence>
<keyword evidence="4" id="KW-1185">Reference proteome</keyword>
<protein>
    <submittedName>
        <fullName evidence="2">Amino acid transporter</fullName>
    </submittedName>
</protein>
<feature type="transmembrane region" description="Helical" evidence="1">
    <location>
        <begin position="43"/>
        <end position="65"/>
    </location>
</feature>
<reference evidence="2" key="1">
    <citation type="journal article" date="2014" name="Genome Announc.">
        <title>Draft Genome Sequences of the Alga-Degrading Bacteria Aeromonas hydrophila Strain AD9 and Pseudomonas pseudoalcaligenes Strain AD6.</title>
        <authorList>
            <person name="Barney B.M."/>
            <person name="Lenneman E.M."/>
        </authorList>
    </citation>
    <scope>NUCLEOTIDE SEQUENCE</scope>
    <source>
        <strain evidence="2">AD6</strain>
    </source>
</reference>
<dbReference type="OrthoDB" id="9804360at2"/>
<name>A0A1I5LYA6_9GAMM</name>
<reference evidence="4" key="2">
    <citation type="journal article" date="2014" name="Genome Announc.">
        <title>Draft Genome Sequence of the algae degrading bacterium Pseudomonas mendocina AD6.</title>
        <authorList>
            <person name="Barney B.M."/>
            <person name="Lenneman E.M."/>
        </authorList>
    </citation>
    <scope>NUCLEOTIDE SEQUENCE [LARGE SCALE GENOMIC DNA]</scope>
    <source>
        <strain evidence="4">AD6</strain>
    </source>
</reference>
<reference evidence="3 5" key="4">
    <citation type="submission" date="2016-10" db="EMBL/GenBank/DDBJ databases">
        <authorList>
            <person name="de Groot N.N."/>
        </authorList>
    </citation>
    <scope>NUCLEOTIDE SEQUENCE [LARGE SCALE GENOMIC DNA]</scope>
    <source>
        <strain evidence="3 5">CCUG 59231</strain>
    </source>
</reference>
<evidence type="ECO:0000256" key="1">
    <source>
        <dbReference type="SAM" id="Phobius"/>
    </source>
</evidence>
<organism evidence="3 5">
    <name type="scientific">Ectopseudomonas composti</name>
    <dbReference type="NCBI Taxonomy" id="658457"/>
    <lineage>
        <taxon>Bacteria</taxon>
        <taxon>Pseudomonadati</taxon>
        <taxon>Pseudomonadota</taxon>
        <taxon>Gammaproteobacteria</taxon>
        <taxon>Pseudomonadales</taxon>
        <taxon>Pseudomonadaceae</taxon>
        <taxon>Ectopseudomonas</taxon>
    </lineage>
</organism>
<reference evidence="2" key="3">
    <citation type="submission" date="2014-03" db="EMBL/GenBank/DDBJ databases">
        <authorList>
            <person name="Barney B.M."/>
            <person name="Lenneman E.M."/>
        </authorList>
    </citation>
    <scope>NUCLEOTIDE SEQUENCE</scope>
    <source>
        <strain evidence="2">AD6</strain>
    </source>
</reference>
<evidence type="ECO:0000313" key="2">
    <source>
        <dbReference type="EMBL" id="EZH78793.1"/>
    </source>
</evidence>
<dbReference type="Proteomes" id="UP000182400">
    <property type="component" value="Unassembled WGS sequence"/>
</dbReference>
<gene>
    <name evidence="2" type="ORF">AU05_19925</name>
    <name evidence="3" type="ORF">SAMN05216601_104345</name>
</gene>
<evidence type="ECO:0000313" key="4">
    <source>
        <dbReference type="Proteomes" id="UP000023842"/>
    </source>
</evidence>
<dbReference type="EMBL" id="FOWP01000004">
    <property type="protein sequence ID" value="SFP02255.1"/>
    <property type="molecule type" value="Genomic_DNA"/>
</dbReference>
<evidence type="ECO:0000313" key="5">
    <source>
        <dbReference type="Proteomes" id="UP000182400"/>
    </source>
</evidence>
<accession>A0A1I5LYA6</accession>
<proteinExistence type="predicted"/>
<keyword evidence="1" id="KW-1133">Transmembrane helix</keyword>
<dbReference type="EMBL" id="JFJN01000062">
    <property type="protein sequence ID" value="EZH78793.1"/>
    <property type="molecule type" value="Genomic_DNA"/>
</dbReference>
<feature type="transmembrane region" description="Helical" evidence="1">
    <location>
        <begin position="6"/>
        <end position="23"/>
    </location>
</feature>
<dbReference type="STRING" id="658457.SAMN05216601_104345"/>
<dbReference type="RefSeq" id="WP_037003297.1">
    <property type="nucleotide sequence ID" value="NZ_FOWP01000004.1"/>
</dbReference>
<keyword evidence="1" id="KW-0472">Membrane</keyword>